<accession>A0ABW3TM27</accession>
<comment type="caution">
    <text evidence="2">The sequence shown here is derived from an EMBL/GenBank/DDBJ whole genome shotgun (WGS) entry which is preliminary data.</text>
</comment>
<proteinExistence type="predicted"/>
<dbReference type="RefSeq" id="WP_343958094.1">
    <property type="nucleotide sequence ID" value="NZ_BAAAKZ010000002.1"/>
</dbReference>
<keyword evidence="3" id="KW-1185">Reference proteome</keyword>
<protein>
    <submittedName>
        <fullName evidence="2">Rv3235 family protein</fullName>
    </submittedName>
</protein>
<evidence type="ECO:0000256" key="1">
    <source>
        <dbReference type="SAM" id="MobiDB-lite"/>
    </source>
</evidence>
<dbReference type="EMBL" id="JBHTLY010000002">
    <property type="protein sequence ID" value="MFD1201508.1"/>
    <property type="molecule type" value="Genomic_DNA"/>
</dbReference>
<dbReference type="Pfam" id="PF20060">
    <property type="entry name" value="DUF6459"/>
    <property type="match status" value="1"/>
</dbReference>
<evidence type="ECO:0000313" key="3">
    <source>
        <dbReference type="Proteomes" id="UP001597181"/>
    </source>
</evidence>
<feature type="region of interest" description="Disordered" evidence="1">
    <location>
        <begin position="27"/>
        <end position="58"/>
    </location>
</feature>
<dbReference type="InterPro" id="IPR045596">
    <property type="entry name" value="DUF6459"/>
</dbReference>
<gene>
    <name evidence="2" type="ORF">ACFQ3U_06340</name>
</gene>
<evidence type="ECO:0000313" key="2">
    <source>
        <dbReference type="EMBL" id="MFD1201508.1"/>
    </source>
</evidence>
<dbReference type="Proteomes" id="UP001597181">
    <property type="component" value="Unassembled WGS sequence"/>
</dbReference>
<name>A0ABW3TM27_9MICO</name>
<sequence>MGAPLLSSSQPLPVPVTNLPGLRAVPAAPLVDAPPGTAPPGTAPPGTAPPELAAPPPIAEPEEHLDARVIGAVAVFAFEAVEGTRQIAQLGRWITESVASELAELRRLNIERRSLYRDERRVVPTVRRVRAMQPGHVVAEAAVVLTAAGRARAVALRFELIRQRWQATSVTVL</sequence>
<reference evidence="3" key="1">
    <citation type="journal article" date="2019" name="Int. J. Syst. Evol. Microbiol.">
        <title>The Global Catalogue of Microorganisms (GCM) 10K type strain sequencing project: providing services to taxonomists for standard genome sequencing and annotation.</title>
        <authorList>
            <consortium name="The Broad Institute Genomics Platform"/>
            <consortium name="The Broad Institute Genome Sequencing Center for Infectious Disease"/>
            <person name="Wu L."/>
            <person name="Ma J."/>
        </authorList>
    </citation>
    <scope>NUCLEOTIDE SEQUENCE [LARGE SCALE GENOMIC DNA]</scope>
    <source>
        <strain evidence="3">CCUG 50213</strain>
    </source>
</reference>
<feature type="compositionally biased region" description="Pro residues" evidence="1">
    <location>
        <begin position="36"/>
        <end position="58"/>
    </location>
</feature>
<organism evidence="2 3">
    <name type="scientific">Leucobacter albus</name>
    <dbReference type="NCBI Taxonomy" id="272210"/>
    <lineage>
        <taxon>Bacteria</taxon>
        <taxon>Bacillati</taxon>
        <taxon>Actinomycetota</taxon>
        <taxon>Actinomycetes</taxon>
        <taxon>Micrococcales</taxon>
        <taxon>Microbacteriaceae</taxon>
        <taxon>Leucobacter</taxon>
    </lineage>
</organism>